<proteinExistence type="predicted"/>
<sequence length="59" mass="6973">MADRTRKIRPGSRLQNRETKHPARVMTIAEGWAMVRPMSAQPVLVNMRELHLKYEVTKW</sequence>
<dbReference type="AlphaFoldDB" id="A0A6I0DWD0"/>
<dbReference type="EMBL" id="WBWX01000002">
    <property type="protein sequence ID" value="KAB2801667.1"/>
    <property type="molecule type" value="Genomic_DNA"/>
</dbReference>
<organism evidence="2 3">
    <name type="scientific">Brucella anthropi</name>
    <name type="common">Ochrobactrum anthropi</name>
    <dbReference type="NCBI Taxonomy" id="529"/>
    <lineage>
        <taxon>Bacteria</taxon>
        <taxon>Pseudomonadati</taxon>
        <taxon>Pseudomonadota</taxon>
        <taxon>Alphaproteobacteria</taxon>
        <taxon>Hyphomicrobiales</taxon>
        <taxon>Brucellaceae</taxon>
        <taxon>Brucella/Ochrobactrum group</taxon>
        <taxon>Brucella</taxon>
    </lineage>
</organism>
<evidence type="ECO:0000313" key="3">
    <source>
        <dbReference type="Proteomes" id="UP000441102"/>
    </source>
</evidence>
<dbReference type="RefSeq" id="WP_151575163.1">
    <property type="nucleotide sequence ID" value="NZ_WBWT01000003.1"/>
</dbReference>
<evidence type="ECO:0000256" key="1">
    <source>
        <dbReference type="SAM" id="MobiDB-lite"/>
    </source>
</evidence>
<protein>
    <submittedName>
        <fullName evidence="2">Uncharacterized protein</fullName>
    </submittedName>
</protein>
<feature type="compositionally biased region" description="Basic residues" evidence="1">
    <location>
        <begin position="1"/>
        <end position="10"/>
    </location>
</feature>
<accession>A0A6I0DWD0</accession>
<dbReference type="Proteomes" id="UP000441102">
    <property type="component" value="Unassembled WGS sequence"/>
</dbReference>
<reference evidence="2 3" key="1">
    <citation type="submission" date="2019-09" db="EMBL/GenBank/DDBJ databases">
        <title>Taxonomic organization of the family Brucellaceae based on a phylogenomic approach.</title>
        <authorList>
            <person name="Leclercq S."/>
            <person name="Cloeckaert A."/>
            <person name="Zygmunt M.S."/>
        </authorList>
    </citation>
    <scope>NUCLEOTIDE SEQUENCE [LARGE SCALE GENOMIC DNA]</scope>
    <source>
        <strain evidence="2 3">CCUG 34461</strain>
    </source>
</reference>
<name>A0A6I0DWD0_BRUAN</name>
<comment type="caution">
    <text evidence="2">The sequence shown here is derived from an EMBL/GenBank/DDBJ whole genome shotgun (WGS) entry which is preliminary data.</text>
</comment>
<feature type="region of interest" description="Disordered" evidence="1">
    <location>
        <begin position="1"/>
        <end position="21"/>
    </location>
</feature>
<gene>
    <name evidence="2" type="ORF">F9L06_08300</name>
</gene>
<evidence type="ECO:0000313" key="2">
    <source>
        <dbReference type="EMBL" id="KAB2801667.1"/>
    </source>
</evidence>